<organism evidence="2">
    <name type="scientific">Arundo donax</name>
    <name type="common">Giant reed</name>
    <name type="synonym">Donax arundinaceus</name>
    <dbReference type="NCBI Taxonomy" id="35708"/>
    <lineage>
        <taxon>Eukaryota</taxon>
        <taxon>Viridiplantae</taxon>
        <taxon>Streptophyta</taxon>
        <taxon>Embryophyta</taxon>
        <taxon>Tracheophyta</taxon>
        <taxon>Spermatophyta</taxon>
        <taxon>Magnoliopsida</taxon>
        <taxon>Liliopsida</taxon>
        <taxon>Poales</taxon>
        <taxon>Poaceae</taxon>
        <taxon>PACMAD clade</taxon>
        <taxon>Arundinoideae</taxon>
        <taxon>Arundineae</taxon>
        <taxon>Arundo</taxon>
    </lineage>
</organism>
<feature type="compositionally biased region" description="Pro residues" evidence="1">
    <location>
        <begin position="237"/>
        <end position="246"/>
    </location>
</feature>
<sequence length="309" mass="32440">MFISETRRLFGRSPVVSPGLSTRALRASFRKSPPLPSVEPAESARPYPSSPVTPSSTSAPASRARTSTLRTRPPRVAISARSVRRRSTRSVSMSSGRRSERSSQQTEASNTAPPPEASTTISSCSVGNRCVGAASPTPATRCFRSRTRSTAFASSDALSILGSQARTLRRRSRCDLMRSRRRFSASRWLRDAASARSWAAAAATASSSSEAAAEPPAPAAGQMEPMKKGGSIGKTAPPSPCRPAPAPASGSADTSAGNMRACSRLVSLLLLASPSTTPRKSQVPGGKRARRTEPELGSYCAAVVVVCYS</sequence>
<evidence type="ECO:0000313" key="2">
    <source>
        <dbReference type="EMBL" id="JAD97871.1"/>
    </source>
</evidence>
<protein>
    <submittedName>
        <fullName evidence="2">Uncharacterized protein</fullName>
    </submittedName>
</protein>
<reference evidence="2" key="1">
    <citation type="submission" date="2014-09" db="EMBL/GenBank/DDBJ databases">
        <authorList>
            <person name="Magalhaes I.L.F."/>
            <person name="Oliveira U."/>
            <person name="Santos F.R."/>
            <person name="Vidigal T.H.D.A."/>
            <person name="Brescovit A.D."/>
            <person name="Santos A.J."/>
        </authorList>
    </citation>
    <scope>NUCLEOTIDE SEQUENCE</scope>
    <source>
        <tissue evidence="2">Shoot tissue taken approximately 20 cm above the soil surface</tissue>
    </source>
</reference>
<name>A0A0A9ECS2_ARUDO</name>
<dbReference type="EMBL" id="GBRH01200024">
    <property type="protein sequence ID" value="JAD97871.1"/>
    <property type="molecule type" value="Transcribed_RNA"/>
</dbReference>
<feature type="region of interest" description="Disordered" evidence="1">
    <location>
        <begin position="1"/>
        <end position="121"/>
    </location>
</feature>
<feature type="compositionally biased region" description="Low complexity" evidence="1">
    <location>
        <begin position="45"/>
        <end position="81"/>
    </location>
</feature>
<feature type="region of interest" description="Disordered" evidence="1">
    <location>
        <begin position="273"/>
        <end position="292"/>
    </location>
</feature>
<feature type="compositionally biased region" description="Low complexity" evidence="1">
    <location>
        <begin position="89"/>
        <end position="109"/>
    </location>
</feature>
<feature type="region of interest" description="Disordered" evidence="1">
    <location>
        <begin position="205"/>
        <end position="256"/>
    </location>
</feature>
<dbReference type="AlphaFoldDB" id="A0A0A9ECS2"/>
<accession>A0A0A9ECS2</accession>
<feature type="compositionally biased region" description="Low complexity" evidence="1">
    <location>
        <begin position="205"/>
        <end position="214"/>
    </location>
</feature>
<feature type="compositionally biased region" description="Low complexity" evidence="1">
    <location>
        <begin position="247"/>
        <end position="256"/>
    </location>
</feature>
<proteinExistence type="predicted"/>
<reference evidence="2" key="2">
    <citation type="journal article" date="2015" name="Data Brief">
        <title>Shoot transcriptome of the giant reed, Arundo donax.</title>
        <authorList>
            <person name="Barrero R.A."/>
            <person name="Guerrero F.D."/>
            <person name="Moolhuijzen P."/>
            <person name="Goolsby J.A."/>
            <person name="Tidwell J."/>
            <person name="Bellgard S.E."/>
            <person name="Bellgard M.I."/>
        </authorList>
    </citation>
    <scope>NUCLEOTIDE SEQUENCE</scope>
    <source>
        <tissue evidence="2">Shoot tissue taken approximately 20 cm above the soil surface</tissue>
    </source>
</reference>
<evidence type="ECO:0000256" key="1">
    <source>
        <dbReference type="SAM" id="MobiDB-lite"/>
    </source>
</evidence>